<proteinExistence type="predicted"/>
<comment type="caution">
    <text evidence="1">The sequence shown here is derived from an EMBL/GenBank/DDBJ whole genome shotgun (WGS) entry which is preliminary data.</text>
</comment>
<sequence length="46" mass="5324">MHYGRIDHLFLISRKIGSVQNIASMASAVESCAWLCFSVAWRREWP</sequence>
<keyword evidence="2" id="KW-1185">Reference proteome</keyword>
<dbReference type="EMBL" id="JYDP01004110">
    <property type="protein sequence ID" value="KRY95147.1"/>
    <property type="molecule type" value="Genomic_DNA"/>
</dbReference>
<evidence type="ECO:0000313" key="1">
    <source>
        <dbReference type="EMBL" id="KRY95147.1"/>
    </source>
</evidence>
<reference evidence="1 2" key="1">
    <citation type="submission" date="2015-01" db="EMBL/GenBank/DDBJ databases">
        <title>Evolution of Trichinella species and genotypes.</title>
        <authorList>
            <person name="Korhonen P.K."/>
            <person name="Edoardo P."/>
            <person name="Giuseppe L.R."/>
            <person name="Gasser R.B."/>
        </authorList>
    </citation>
    <scope>NUCLEOTIDE SEQUENCE [LARGE SCALE GENOMIC DNA]</scope>
    <source>
        <strain evidence="1">ISS1029</strain>
    </source>
</reference>
<name>A0A0V1GAA8_9BILA</name>
<dbReference type="AlphaFoldDB" id="A0A0V1GAA8"/>
<organism evidence="1 2">
    <name type="scientific">Trichinella zimbabwensis</name>
    <dbReference type="NCBI Taxonomy" id="268475"/>
    <lineage>
        <taxon>Eukaryota</taxon>
        <taxon>Metazoa</taxon>
        <taxon>Ecdysozoa</taxon>
        <taxon>Nematoda</taxon>
        <taxon>Enoplea</taxon>
        <taxon>Dorylaimia</taxon>
        <taxon>Trichinellida</taxon>
        <taxon>Trichinellidae</taxon>
        <taxon>Trichinella</taxon>
    </lineage>
</organism>
<gene>
    <name evidence="1" type="ORF">T11_6249</name>
</gene>
<protein>
    <submittedName>
        <fullName evidence="1">Uncharacterized protein</fullName>
    </submittedName>
</protein>
<dbReference type="Proteomes" id="UP000055024">
    <property type="component" value="Unassembled WGS sequence"/>
</dbReference>
<evidence type="ECO:0000313" key="2">
    <source>
        <dbReference type="Proteomes" id="UP000055024"/>
    </source>
</evidence>
<accession>A0A0V1GAA8</accession>